<dbReference type="PANTHER" id="PTHR21299">
    <property type="entry name" value="CYTIDYLATE KINASE/PANTOATE-BETA-ALANINE LIGASE"/>
    <property type="match status" value="1"/>
</dbReference>
<dbReference type="GO" id="GO:0036430">
    <property type="term" value="F:CMP kinase activity"/>
    <property type="evidence" value="ECO:0007669"/>
    <property type="project" value="RHEA"/>
</dbReference>
<evidence type="ECO:0000256" key="7">
    <source>
        <dbReference type="ARBA" id="ARBA00048478"/>
    </source>
</evidence>
<dbReference type="GO" id="GO:0005829">
    <property type="term" value="C:cytosol"/>
    <property type="evidence" value="ECO:0007669"/>
    <property type="project" value="TreeGrafter"/>
</dbReference>
<evidence type="ECO:0000256" key="6">
    <source>
        <dbReference type="ARBA" id="ARBA00047615"/>
    </source>
</evidence>
<sequence length="228" mass="24874">MIVAIDGPAGSGKSTIAKEIARQLGFNKLDTGAMYRAVTFAALDRGIDLDDEAAIDALAVQIEIRFTNGTGEDTRLTIDGQDASAAIRTPQVDANVSKVSAYPGVRAAMLIHQRRAAEDRDIVAEGRDIGTVVFPNAQVKVFLTADPRERARRRVLQRHQNDAQPLTSEQLEAEVDETLEALKQRDKLDSSREVAPLVPAEDAVHVDSTAHTIDEVVSIIEDLINQRR</sequence>
<evidence type="ECO:0000256" key="3">
    <source>
        <dbReference type="ARBA" id="ARBA00022741"/>
    </source>
</evidence>
<keyword evidence="2 8" id="KW-0808">Transferase</keyword>
<dbReference type="EMBL" id="CYYP01000018">
    <property type="protein sequence ID" value="CUO51491.1"/>
    <property type="molecule type" value="Genomic_DNA"/>
</dbReference>
<keyword evidence="5 8" id="KW-0067">ATP-binding</keyword>
<accession>A0A174FP48</accession>
<feature type="binding site" evidence="8">
    <location>
        <begin position="7"/>
        <end position="15"/>
    </location>
    <ligand>
        <name>ATP</name>
        <dbReference type="ChEBI" id="CHEBI:30616"/>
    </ligand>
</feature>
<evidence type="ECO:0000313" key="10">
    <source>
        <dbReference type="EMBL" id="CUO51491.1"/>
    </source>
</evidence>
<dbReference type="NCBIfam" id="TIGR00017">
    <property type="entry name" value="cmk"/>
    <property type="match status" value="1"/>
</dbReference>
<comment type="similarity">
    <text evidence="1 8">Belongs to the cytidylate kinase family. Type 1 subfamily.</text>
</comment>
<comment type="catalytic activity">
    <reaction evidence="7 8">
        <text>CMP + ATP = CDP + ADP</text>
        <dbReference type="Rhea" id="RHEA:11600"/>
        <dbReference type="ChEBI" id="CHEBI:30616"/>
        <dbReference type="ChEBI" id="CHEBI:58069"/>
        <dbReference type="ChEBI" id="CHEBI:60377"/>
        <dbReference type="ChEBI" id="CHEBI:456216"/>
        <dbReference type="EC" id="2.7.4.25"/>
    </reaction>
</comment>
<evidence type="ECO:0000259" key="9">
    <source>
        <dbReference type="Pfam" id="PF02224"/>
    </source>
</evidence>
<dbReference type="GO" id="GO:0006220">
    <property type="term" value="P:pyrimidine nucleotide metabolic process"/>
    <property type="evidence" value="ECO:0007669"/>
    <property type="project" value="UniProtKB-UniRule"/>
</dbReference>
<keyword evidence="3 8" id="KW-0547">Nucleotide-binding</keyword>
<dbReference type="CDD" id="cd02020">
    <property type="entry name" value="CMPK"/>
    <property type="match status" value="1"/>
</dbReference>
<proteinExistence type="inferred from homology"/>
<dbReference type="GO" id="GO:0005524">
    <property type="term" value="F:ATP binding"/>
    <property type="evidence" value="ECO:0007669"/>
    <property type="project" value="UniProtKB-UniRule"/>
</dbReference>
<evidence type="ECO:0000256" key="8">
    <source>
        <dbReference type="HAMAP-Rule" id="MF_00238"/>
    </source>
</evidence>
<dbReference type="PANTHER" id="PTHR21299:SF2">
    <property type="entry name" value="CYTIDYLATE KINASE"/>
    <property type="match status" value="1"/>
</dbReference>
<dbReference type="AlphaFoldDB" id="A0A174FP48"/>
<dbReference type="InterPro" id="IPR011994">
    <property type="entry name" value="Cytidylate_kinase_dom"/>
</dbReference>
<comment type="catalytic activity">
    <reaction evidence="6 8">
        <text>dCMP + ATP = dCDP + ADP</text>
        <dbReference type="Rhea" id="RHEA:25094"/>
        <dbReference type="ChEBI" id="CHEBI:30616"/>
        <dbReference type="ChEBI" id="CHEBI:57566"/>
        <dbReference type="ChEBI" id="CHEBI:58593"/>
        <dbReference type="ChEBI" id="CHEBI:456216"/>
        <dbReference type="EC" id="2.7.4.25"/>
    </reaction>
</comment>
<evidence type="ECO:0000256" key="4">
    <source>
        <dbReference type="ARBA" id="ARBA00022777"/>
    </source>
</evidence>
<name>A0A174FP48_9ACTN</name>
<dbReference type="HAMAP" id="MF_00238">
    <property type="entry name" value="Cytidyl_kinase_type1"/>
    <property type="match status" value="1"/>
</dbReference>
<evidence type="ECO:0000256" key="1">
    <source>
        <dbReference type="ARBA" id="ARBA00009427"/>
    </source>
</evidence>
<evidence type="ECO:0000313" key="11">
    <source>
        <dbReference type="Proteomes" id="UP000095468"/>
    </source>
</evidence>
<dbReference type="InterPro" id="IPR027417">
    <property type="entry name" value="P-loop_NTPase"/>
</dbReference>
<dbReference type="EC" id="2.7.4.25" evidence="8"/>
<comment type="subcellular location">
    <subcellularLocation>
        <location evidence="8">Cytoplasm</location>
    </subcellularLocation>
</comment>
<protein>
    <recommendedName>
        <fullName evidence="8">Cytidylate kinase</fullName>
        <shortName evidence="8">CK</shortName>
        <ecNumber evidence="8">2.7.4.25</ecNumber>
    </recommendedName>
    <alternativeName>
        <fullName evidence="8">Cytidine monophosphate kinase</fullName>
        <shortName evidence="8">CMP kinase</shortName>
    </alternativeName>
</protein>
<dbReference type="Proteomes" id="UP000095468">
    <property type="component" value="Unassembled WGS sequence"/>
</dbReference>
<dbReference type="GO" id="GO:0036431">
    <property type="term" value="F:dCMP kinase activity"/>
    <property type="evidence" value="ECO:0007669"/>
    <property type="project" value="InterPro"/>
</dbReference>
<dbReference type="RefSeq" id="WP_055287407.1">
    <property type="nucleotide sequence ID" value="NZ_CYYP01000018.1"/>
</dbReference>
<dbReference type="Gene3D" id="3.40.50.300">
    <property type="entry name" value="P-loop containing nucleotide triphosphate hydrolases"/>
    <property type="match status" value="1"/>
</dbReference>
<organism evidence="10 11">
    <name type="scientific">Collinsella aerofaciens</name>
    <dbReference type="NCBI Taxonomy" id="74426"/>
    <lineage>
        <taxon>Bacteria</taxon>
        <taxon>Bacillati</taxon>
        <taxon>Actinomycetota</taxon>
        <taxon>Coriobacteriia</taxon>
        <taxon>Coriobacteriales</taxon>
        <taxon>Coriobacteriaceae</taxon>
        <taxon>Collinsella</taxon>
    </lineage>
</organism>
<gene>
    <name evidence="8 10" type="primary">cmk</name>
    <name evidence="10" type="ORF">ERS852381_01742</name>
</gene>
<keyword evidence="4 8" id="KW-0418">Kinase</keyword>
<evidence type="ECO:0000256" key="5">
    <source>
        <dbReference type="ARBA" id="ARBA00022840"/>
    </source>
</evidence>
<dbReference type="Pfam" id="PF02224">
    <property type="entry name" value="Cytidylate_kin"/>
    <property type="match status" value="1"/>
</dbReference>
<dbReference type="InterPro" id="IPR003136">
    <property type="entry name" value="Cytidylate_kin"/>
</dbReference>
<dbReference type="SUPFAM" id="SSF52540">
    <property type="entry name" value="P-loop containing nucleoside triphosphate hydrolases"/>
    <property type="match status" value="1"/>
</dbReference>
<feature type="domain" description="Cytidylate kinase" evidence="9">
    <location>
        <begin position="3"/>
        <end position="225"/>
    </location>
</feature>
<evidence type="ECO:0000256" key="2">
    <source>
        <dbReference type="ARBA" id="ARBA00022679"/>
    </source>
</evidence>
<keyword evidence="8" id="KW-0963">Cytoplasm</keyword>
<dbReference type="GO" id="GO:0015949">
    <property type="term" value="P:nucleobase-containing small molecule interconversion"/>
    <property type="evidence" value="ECO:0007669"/>
    <property type="project" value="TreeGrafter"/>
</dbReference>
<reference evidence="10 11" key="1">
    <citation type="submission" date="2015-09" db="EMBL/GenBank/DDBJ databases">
        <authorList>
            <consortium name="Pathogen Informatics"/>
        </authorList>
    </citation>
    <scope>NUCLEOTIDE SEQUENCE [LARGE SCALE GENOMIC DNA]</scope>
    <source>
        <strain evidence="10 11">2789STDY5608823</strain>
    </source>
</reference>